<proteinExistence type="predicted"/>
<gene>
    <name evidence="3" type="ORF">OKJ48_10000</name>
</gene>
<keyword evidence="2" id="KW-0812">Transmembrane</keyword>
<organism evidence="3 4">
    <name type="scientific">Streptomyces kunmingensis</name>
    <dbReference type="NCBI Taxonomy" id="68225"/>
    <lineage>
        <taxon>Bacteria</taxon>
        <taxon>Bacillati</taxon>
        <taxon>Actinomycetota</taxon>
        <taxon>Actinomycetes</taxon>
        <taxon>Kitasatosporales</taxon>
        <taxon>Streptomycetaceae</taxon>
        <taxon>Streptomyces</taxon>
    </lineage>
</organism>
<keyword evidence="2" id="KW-0472">Membrane</keyword>
<dbReference type="NCBIfam" id="NF008527">
    <property type="entry name" value="PRK11463.1-1"/>
    <property type="match status" value="1"/>
</dbReference>
<feature type="transmembrane region" description="Helical" evidence="2">
    <location>
        <begin position="101"/>
        <end position="125"/>
    </location>
</feature>
<dbReference type="PANTHER" id="PTHR35335">
    <property type="entry name" value="UPF0716 PROTEIN FXSA"/>
    <property type="match status" value="1"/>
</dbReference>
<dbReference type="NCBIfam" id="NF008528">
    <property type="entry name" value="PRK11463.1-2"/>
    <property type="match status" value="1"/>
</dbReference>
<feature type="transmembrane region" description="Helical" evidence="2">
    <location>
        <begin position="48"/>
        <end position="68"/>
    </location>
</feature>
<dbReference type="Proteomes" id="UP001352223">
    <property type="component" value="Unassembled WGS sequence"/>
</dbReference>
<evidence type="ECO:0000256" key="1">
    <source>
        <dbReference type="SAM" id="MobiDB-lite"/>
    </source>
</evidence>
<evidence type="ECO:0000256" key="2">
    <source>
        <dbReference type="SAM" id="Phobius"/>
    </source>
</evidence>
<feature type="transmembrane region" description="Helical" evidence="2">
    <location>
        <begin position="21"/>
        <end position="42"/>
    </location>
</feature>
<dbReference type="Pfam" id="PF04186">
    <property type="entry name" value="FxsA"/>
    <property type="match status" value="1"/>
</dbReference>
<feature type="region of interest" description="Disordered" evidence="1">
    <location>
        <begin position="155"/>
        <end position="198"/>
    </location>
</feature>
<dbReference type="RefSeq" id="WP_324767681.1">
    <property type="nucleotide sequence ID" value="NZ_BAAATS010000042.1"/>
</dbReference>
<keyword evidence="4" id="KW-1185">Reference proteome</keyword>
<dbReference type="PANTHER" id="PTHR35335:SF1">
    <property type="entry name" value="UPF0716 PROTEIN FXSA"/>
    <property type="match status" value="1"/>
</dbReference>
<comment type="caution">
    <text evidence="3">The sequence shown here is derived from an EMBL/GenBank/DDBJ whole genome shotgun (WGS) entry which is preliminary data.</text>
</comment>
<evidence type="ECO:0000313" key="4">
    <source>
        <dbReference type="Proteomes" id="UP001352223"/>
    </source>
</evidence>
<sequence>MTTGTPPRNQPAGARRSRVRTLLPLGVAAWVILEIWLLTVVAGAVGGFTLFLLLAGGFVLGAVVIKAAGRRAFQNLSETLQRQQRPEAVEADEQRSQGNGLLMLAGLFLMIPGLVLDALGLLLLIPPVRTALSRYTERAIERKMSTATRSAFGAAFQQSRGGPAGGPGTVIQGEVVREDEKPSDGPDGSHPRPPIMPS</sequence>
<dbReference type="InterPro" id="IPR007313">
    <property type="entry name" value="FxsA"/>
</dbReference>
<keyword evidence="2" id="KW-1133">Transmembrane helix</keyword>
<dbReference type="EMBL" id="JAOZYB010000056">
    <property type="protein sequence ID" value="MEB3960572.1"/>
    <property type="molecule type" value="Genomic_DNA"/>
</dbReference>
<accession>A0ABU6C8V2</accession>
<protein>
    <submittedName>
        <fullName evidence="3">FxsA family protein</fullName>
    </submittedName>
</protein>
<reference evidence="3 4" key="1">
    <citation type="submission" date="2022-10" db="EMBL/GenBank/DDBJ databases">
        <authorList>
            <person name="Xie J."/>
            <person name="Shen N."/>
        </authorList>
    </citation>
    <scope>NUCLEOTIDE SEQUENCE [LARGE SCALE GENOMIC DNA]</scope>
    <source>
        <strain evidence="3 4">DSM 41681</strain>
    </source>
</reference>
<name>A0ABU6C8V2_9ACTN</name>
<evidence type="ECO:0000313" key="3">
    <source>
        <dbReference type="EMBL" id="MEB3960572.1"/>
    </source>
</evidence>
<feature type="compositionally biased region" description="Basic and acidic residues" evidence="1">
    <location>
        <begin position="175"/>
        <end position="190"/>
    </location>
</feature>